<dbReference type="GO" id="GO:0005243">
    <property type="term" value="F:gap junction channel activity"/>
    <property type="evidence" value="ECO:0007669"/>
    <property type="project" value="TreeGrafter"/>
</dbReference>
<dbReference type="EMBL" id="CAAALY010016585">
    <property type="protein sequence ID" value="VEL13030.1"/>
    <property type="molecule type" value="Genomic_DNA"/>
</dbReference>
<dbReference type="GO" id="GO:0005886">
    <property type="term" value="C:plasma membrane"/>
    <property type="evidence" value="ECO:0007669"/>
    <property type="project" value="UniProtKB-SubCell"/>
</dbReference>
<keyword evidence="6" id="KW-0406">Ion transport</keyword>
<dbReference type="OrthoDB" id="5867527at2759"/>
<evidence type="ECO:0000256" key="4">
    <source>
        <dbReference type="ARBA" id="ARBA00022692"/>
    </source>
</evidence>
<protein>
    <recommendedName>
        <fullName evidence="11">Innexin</fullName>
    </recommendedName>
</protein>
<comment type="caution">
    <text evidence="9">The sequence shown here is derived from an EMBL/GenBank/DDBJ whole genome shotgun (WGS) entry which is preliminary data.</text>
</comment>
<accession>A0A3S4ZVH0</accession>
<evidence type="ECO:0000256" key="2">
    <source>
        <dbReference type="ARBA" id="ARBA00022448"/>
    </source>
</evidence>
<organism evidence="9 10">
    <name type="scientific">Protopolystoma xenopodis</name>
    <dbReference type="NCBI Taxonomy" id="117903"/>
    <lineage>
        <taxon>Eukaryota</taxon>
        <taxon>Metazoa</taxon>
        <taxon>Spiralia</taxon>
        <taxon>Lophotrochozoa</taxon>
        <taxon>Platyhelminthes</taxon>
        <taxon>Monogenea</taxon>
        <taxon>Polyopisthocotylea</taxon>
        <taxon>Polystomatidea</taxon>
        <taxon>Polystomatidae</taxon>
        <taxon>Protopolystoma</taxon>
    </lineage>
</organism>
<keyword evidence="7" id="KW-0472">Membrane</keyword>
<evidence type="ECO:0000256" key="3">
    <source>
        <dbReference type="ARBA" id="ARBA00022475"/>
    </source>
</evidence>
<reference evidence="9" key="1">
    <citation type="submission" date="2018-11" db="EMBL/GenBank/DDBJ databases">
        <authorList>
            <consortium name="Pathogen Informatics"/>
        </authorList>
    </citation>
    <scope>NUCLEOTIDE SEQUENCE</scope>
</reference>
<sequence>MVGSEFIDLFTRFSNQHRVAIEDLGDRINQFTVLIFLLAAIVVSVKQYMLNAISCYVPISPTGSDFPKFLSDYCWVHGTIPLRSNEPMPSNPRVWDEFDKYRRISKSYQPLQVLWQQVFALFIMCFNLYTGQRKTGNCWWRNGRKNRHPRTKKVGDIFFRDDRGVRFICANLKGKMVACYRVFLLSFNGDRSLSLRPTLIRR</sequence>
<dbReference type="GO" id="GO:0034220">
    <property type="term" value="P:monoatomic ion transmembrane transport"/>
    <property type="evidence" value="ECO:0007669"/>
    <property type="project" value="UniProtKB-KW"/>
</dbReference>
<evidence type="ECO:0000256" key="1">
    <source>
        <dbReference type="ARBA" id="ARBA00004651"/>
    </source>
</evidence>
<keyword evidence="8" id="KW-0407">Ion channel</keyword>
<dbReference type="PANTHER" id="PTHR11893:SF36">
    <property type="entry name" value="INNEXIN-5"/>
    <property type="match status" value="1"/>
</dbReference>
<name>A0A3S4ZVH0_9PLAT</name>
<keyword evidence="4" id="KW-0812">Transmembrane</keyword>
<dbReference type="AlphaFoldDB" id="A0A3S4ZVH0"/>
<keyword evidence="5" id="KW-1133">Transmembrane helix</keyword>
<evidence type="ECO:0000256" key="6">
    <source>
        <dbReference type="ARBA" id="ARBA00023065"/>
    </source>
</evidence>
<evidence type="ECO:0000256" key="7">
    <source>
        <dbReference type="ARBA" id="ARBA00023136"/>
    </source>
</evidence>
<evidence type="ECO:0000256" key="5">
    <source>
        <dbReference type="ARBA" id="ARBA00022989"/>
    </source>
</evidence>
<evidence type="ECO:0000313" key="10">
    <source>
        <dbReference type="Proteomes" id="UP000784294"/>
    </source>
</evidence>
<comment type="subcellular location">
    <subcellularLocation>
        <location evidence="1">Cell membrane</location>
        <topology evidence="1">Multi-pass membrane protein</topology>
    </subcellularLocation>
</comment>
<evidence type="ECO:0000313" key="9">
    <source>
        <dbReference type="EMBL" id="VEL13030.1"/>
    </source>
</evidence>
<evidence type="ECO:0000256" key="8">
    <source>
        <dbReference type="ARBA" id="ARBA00023303"/>
    </source>
</evidence>
<gene>
    <name evidence="9" type="ORF">PXEA_LOCUS6470</name>
</gene>
<dbReference type="PANTHER" id="PTHR11893">
    <property type="entry name" value="INNEXIN"/>
    <property type="match status" value="1"/>
</dbReference>
<keyword evidence="3" id="KW-1003">Cell membrane</keyword>
<dbReference type="GO" id="GO:0005921">
    <property type="term" value="C:gap junction"/>
    <property type="evidence" value="ECO:0007669"/>
    <property type="project" value="TreeGrafter"/>
</dbReference>
<keyword evidence="2" id="KW-0813">Transport</keyword>
<proteinExistence type="predicted"/>
<dbReference type="Proteomes" id="UP000784294">
    <property type="component" value="Unassembled WGS sequence"/>
</dbReference>
<dbReference type="InterPro" id="IPR000990">
    <property type="entry name" value="Innexin"/>
</dbReference>
<keyword evidence="10" id="KW-1185">Reference proteome</keyword>
<dbReference type="Pfam" id="PF00876">
    <property type="entry name" value="Innexin"/>
    <property type="match status" value="1"/>
</dbReference>
<evidence type="ECO:0008006" key="11">
    <source>
        <dbReference type="Google" id="ProtNLM"/>
    </source>
</evidence>